<evidence type="ECO:0000313" key="4">
    <source>
        <dbReference type="Proteomes" id="UP001165121"/>
    </source>
</evidence>
<dbReference type="AlphaFoldDB" id="A0A9W6Y1P3"/>
<dbReference type="Proteomes" id="UP001165121">
    <property type="component" value="Unassembled WGS sequence"/>
</dbReference>
<sequence>MRPGLVLSVQSGGASAAVPDMWMFVTKTVIPAHRVLPDQNDVDMAEVESAETRSSKTASRRRSARSRTAVKPEKLESAPSESGLISEGLQQSYPELAPRSVSGNPDQPDQSISAFRLAVFVRTQLSQAQLDMRLKMQRELQNASFEVRAMKEEVSRVQAEKTDAERALAELNPPAWKLNADPRKLNGTLKPQRIPAYAAVQEGHFVSAYPDVAEAVASLASQRYEADRKELEQHRRERQDEAEASHQCAEAERARREAERARRAEEADSEMKKRLDSVQQTIQNILLERERAERELECDTVLNRQKFLADQNRELRATLSEVQSVHAATHPSTSNGNQG</sequence>
<evidence type="ECO:0000256" key="2">
    <source>
        <dbReference type="SAM" id="MobiDB-lite"/>
    </source>
</evidence>
<feature type="compositionally biased region" description="Polar residues" evidence="2">
    <location>
        <begin position="330"/>
        <end position="339"/>
    </location>
</feature>
<keyword evidence="1" id="KW-0175">Coiled coil</keyword>
<accession>A0A9W6Y1P3</accession>
<keyword evidence="4" id="KW-1185">Reference proteome</keyword>
<feature type="coiled-coil region" evidence="1">
    <location>
        <begin position="133"/>
        <end position="167"/>
    </location>
</feature>
<comment type="caution">
    <text evidence="3">The sequence shown here is derived from an EMBL/GenBank/DDBJ whole genome shotgun (WGS) entry which is preliminary data.</text>
</comment>
<proteinExistence type="predicted"/>
<name>A0A9W6Y1P3_9STRA</name>
<dbReference type="OrthoDB" id="146730at2759"/>
<feature type="region of interest" description="Disordered" evidence="2">
    <location>
        <begin position="228"/>
        <end position="275"/>
    </location>
</feature>
<evidence type="ECO:0000313" key="3">
    <source>
        <dbReference type="EMBL" id="GMF52896.1"/>
    </source>
</evidence>
<dbReference type="EMBL" id="BSXT01003168">
    <property type="protein sequence ID" value="GMF52896.1"/>
    <property type="molecule type" value="Genomic_DNA"/>
</dbReference>
<evidence type="ECO:0000256" key="1">
    <source>
        <dbReference type="SAM" id="Coils"/>
    </source>
</evidence>
<reference evidence="3" key="1">
    <citation type="submission" date="2023-04" db="EMBL/GenBank/DDBJ databases">
        <title>Phytophthora fragariaefolia NBRC 109709.</title>
        <authorList>
            <person name="Ichikawa N."/>
            <person name="Sato H."/>
            <person name="Tonouchi N."/>
        </authorList>
    </citation>
    <scope>NUCLEOTIDE SEQUENCE</scope>
    <source>
        <strain evidence="3">NBRC 109709</strain>
    </source>
</reference>
<gene>
    <name evidence="3" type="ORF">Pfra01_002175200</name>
</gene>
<organism evidence="3 4">
    <name type="scientific">Phytophthora fragariaefolia</name>
    <dbReference type="NCBI Taxonomy" id="1490495"/>
    <lineage>
        <taxon>Eukaryota</taxon>
        <taxon>Sar</taxon>
        <taxon>Stramenopiles</taxon>
        <taxon>Oomycota</taxon>
        <taxon>Peronosporomycetes</taxon>
        <taxon>Peronosporales</taxon>
        <taxon>Peronosporaceae</taxon>
        <taxon>Phytophthora</taxon>
    </lineage>
</organism>
<feature type="region of interest" description="Disordered" evidence="2">
    <location>
        <begin position="46"/>
        <end position="87"/>
    </location>
</feature>
<protein>
    <submittedName>
        <fullName evidence="3">Unnamed protein product</fullName>
    </submittedName>
</protein>
<feature type="region of interest" description="Disordered" evidence="2">
    <location>
        <begin position="320"/>
        <end position="339"/>
    </location>
</feature>